<comment type="caution">
    <text evidence="1">The sequence shown here is derived from an EMBL/GenBank/DDBJ whole genome shotgun (WGS) entry which is preliminary data.</text>
</comment>
<gene>
    <name evidence="1" type="ORF">DSM107003_42710</name>
</gene>
<reference evidence="1 2" key="1">
    <citation type="journal article" date="2019" name="Genome Biol. Evol.">
        <title>Day and night: Metabolic profiles and evolutionary relationships of six axenic non-marine cyanobacteria.</title>
        <authorList>
            <person name="Will S.E."/>
            <person name="Henke P."/>
            <person name="Boedeker C."/>
            <person name="Huang S."/>
            <person name="Brinkmann H."/>
            <person name="Rohde M."/>
            <person name="Jarek M."/>
            <person name="Friedl T."/>
            <person name="Seufert S."/>
            <person name="Schumacher M."/>
            <person name="Overmann J."/>
            <person name="Neumann-Schaal M."/>
            <person name="Petersen J."/>
        </authorList>
    </citation>
    <scope>NUCLEOTIDE SEQUENCE [LARGE SCALE GENOMIC DNA]</scope>
    <source>
        <strain evidence="1 2">SAG 1403-4b</strain>
    </source>
</reference>
<protein>
    <submittedName>
        <fullName evidence="1">Uncharacterized protein</fullName>
    </submittedName>
</protein>
<dbReference type="AlphaFoldDB" id="A0A3S5K2U2"/>
<evidence type="ECO:0000313" key="2">
    <source>
        <dbReference type="Proteomes" id="UP000276103"/>
    </source>
</evidence>
<keyword evidence="2" id="KW-1185">Reference proteome</keyword>
<sequence>MSFRDLRRYESQKAAYDNYKAWQALSPDAKQAAFAAITDETKRAKPERELGYLSPFNQTGTLLKYLYLPVMKKTQDGQGSAIGVSLAGILDPFYIDSTGTAPGGGSIEYKAFKAAKLSLTQRSSFVKKASRITKRSYLKPDVDTYTAPFGQSVAGQSYGAALVIIQPDIDTWKEAAASGTKRSFKLTPQGA</sequence>
<dbReference type="RefSeq" id="WP_127056091.1">
    <property type="nucleotide sequence ID" value="NZ_RSCM01000017.1"/>
</dbReference>
<accession>A0A3S5K2U2</accession>
<dbReference type="EMBL" id="RSCM01000017">
    <property type="protein sequence ID" value="RUS93770.1"/>
    <property type="molecule type" value="Genomic_DNA"/>
</dbReference>
<evidence type="ECO:0000313" key="1">
    <source>
        <dbReference type="EMBL" id="RUS93770.1"/>
    </source>
</evidence>
<dbReference type="Proteomes" id="UP000276103">
    <property type="component" value="Unassembled WGS sequence"/>
</dbReference>
<name>A0A3S5K2U2_ANAVA</name>
<organism evidence="1 2">
    <name type="scientific">Trichormus variabilis SAG 1403-4b</name>
    <dbReference type="NCBI Taxonomy" id="447716"/>
    <lineage>
        <taxon>Bacteria</taxon>
        <taxon>Bacillati</taxon>
        <taxon>Cyanobacteriota</taxon>
        <taxon>Cyanophyceae</taxon>
        <taxon>Nostocales</taxon>
        <taxon>Nostocaceae</taxon>
        <taxon>Trichormus</taxon>
    </lineage>
</organism>
<dbReference type="OrthoDB" id="487307at2"/>
<proteinExistence type="predicted"/>